<dbReference type="EMBL" id="JACJSI010000105">
    <property type="protein sequence ID" value="MBD2533602.1"/>
    <property type="molecule type" value="Genomic_DNA"/>
</dbReference>
<comment type="caution">
    <text evidence="1">The sequence shown here is derived from an EMBL/GenBank/DDBJ whole genome shotgun (WGS) entry which is preliminary data.</text>
</comment>
<evidence type="ECO:0000313" key="1">
    <source>
        <dbReference type="EMBL" id="MBD2533602.1"/>
    </source>
</evidence>
<evidence type="ECO:0008006" key="3">
    <source>
        <dbReference type="Google" id="ProtNLM"/>
    </source>
</evidence>
<dbReference type="Proteomes" id="UP000623440">
    <property type="component" value="Unassembled WGS sequence"/>
</dbReference>
<protein>
    <recommendedName>
        <fullName evidence="3">Transposase</fullName>
    </recommendedName>
</protein>
<evidence type="ECO:0000313" key="2">
    <source>
        <dbReference type="Proteomes" id="UP000623440"/>
    </source>
</evidence>
<dbReference type="RefSeq" id="WP_190944166.1">
    <property type="nucleotide sequence ID" value="NZ_JACJSI010000105.1"/>
</dbReference>
<reference evidence="1 2" key="1">
    <citation type="journal article" date="2020" name="ISME J.">
        <title>Comparative genomics reveals insights into cyanobacterial evolution and habitat adaptation.</title>
        <authorList>
            <person name="Chen M.Y."/>
            <person name="Teng W.K."/>
            <person name="Zhao L."/>
            <person name="Hu C.X."/>
            <person name="Zhou Y.K."/>
            <person name="Han B.P."/>
            <person name="Song L.R."/>
            <person name="Shu W.S."/>
        </authorList>
    </citation>
    <scope>NUCLEOTIDE SEQUENCE [LARGE SCALE GENOMIC DNA]</scope>
    <source>
        <strain evidence="1 2">FACHB-838</strain>
    </source>
</reference>
<organism evidence="1 2">
    <name type="scientific">Nostoc flagelliforme FACHB-838</name>
    <dbReference type="NCBI Taxonomy" id="2692904"/>
    <lineage>
        <taxon>Bacteria</taxon>
        <taxon>Bacillati</taxon>
        <taxon>Cyanobacteriota</taxon>
        <taxon>Cyanophyceae</taxon>
        <taxon>Nostocales</taxon>
        <taxon>Nostocaceae</taxon>
        <taxon>Nostoc</taxon>
    </lineage>
</organism>
<accession>A0ABR8DVV4</accession>
<proteinExistence type="predicted"/>
<sequence length="146" mass="17784">MAFDRYFHEYSNYPPRATETMMHTDLPAVLEKLRQSPKMKDAFLDNLLTREEWVSILGFHRTTLWRWEEDIINKIPPLKTSYYESERGLRSNYLDPYQRFLSAVIFLLKDESIKKGVKNNSQVIQFLKFNFMHLRRKNFEQWQENQ</sequence>
<name>A0ABR8DVV4_9NOSO</name>
<keyword evidence="2" id="KW-1185">Reference proteome</keyword>
<gene>
    <name evidence="1" type="ORF">H6G97_30215</name>
</gene>